<dbReference type="PANTHER" id="PTHR36528">
    <property type="entry name" value="CRISPR SYSTEM SINGLE-STRAND-SPECIFIC DEOXYRIBONUCLEASE CAS10/CSM1 (SUBTYPE III-A)"/>
    <property type="match status" value="1"/>
</dbReference>
<dbReference type="GO" id="GO:0051607">
    <property type="term" value="P:defense response to virus"/>
    <property type="evidence" value="ECO:0007669"/>
    <property type="project" value="UniProtKB-KW"/>
</dbReference>
<dbReference type="GO" id="GO:0000166">
    <property type="term" value="F:nucleotide binding"/>
    <property type="evidence" value="ECO:0007669"/>
    <property type="project" value="UniProtKB-KW"/>
</dbReference>
<keyword evidence="5" id="KW-1185">Reference proteome</keyword>
<reference evidence="4 5" key="1">
    <citation type="journal article" date="2019" name="Genome Biol. Evol.">
        <title>Day and night: Metabolic profiles and evolutionary relationships of six axenic non-marine cyanobacteria.</title>
        <authorList>
            <person name="Will S.E."/>
            <person name="Henke P."/>
            <person name="Boedeker C."/>
            <person name="Huang S."/>
            <person name="Brinkmann H."/>
            <person name="Rohde M."/>
            <person name="Jarek M."/>
            <person name="Friedl T."/>
            <person name="Seufert S."/>
            <person name="Schumacher M."/>
            <person name="Overmann J."/>
            <person name="Neumann-Schaal M."/>
            <person name="Petersen J."/>
        </authorList>
    </citation>
    <scope>NUCLEOTIDE SEQUENCE [LARGE SCALE GENOMIC DNA]</scope>
    <source>
        <strain evidence="4 5">SAG 1403-4b</strain>
    </source>
</reference>
<dbReference type="PANTHER" id="PTHR36528:SF1">
    <property type="entry name" value="CRISPR SYSTEM SINGLE-STRAND-SPECIFIC DEOXYRIBONUCLEASE CAS10_CSM1 (SUBTYPE III-A)"/>
    <property type="match status" value="1"/>
</dbReference>
<dbReference type="InterPro" id="IPR052117">
    <property type="entry name" value="Cas10/Csm1_subtype-III-A"/>
</dbReference>
<name>A0A3S1A3Y3_ANAVA</name>
<dbReference type="RefSeq" id="WP_127056500.1">
    <property type="nucleotide sequence ID" value="NZ_RSCM01000022.1"/>
</dbReference>
<proteinExistence type="predicted"/>
<gene>
    <name evidence="4" type="ORF">DSM107003_47090</name>
</gene>
<dbReference type="InterPro" id="IPR054767">
    <property type="entry name" value="Cas10-Cmr2_palm2"/>
</dbReference>
<evidence type="ECO:0000256" key="1">
    <source>
        <dbReference type="ARBA" id="ARBA00022741"/>
    </source>
</evidence>
<feature type="domain" description="Cas10/Cmr2 second palm" evidence="3">
    <location>
        <begin position="234"/>
        <end position="387"/>
    </location>
</feature>
<evidence type="ECO:0000256" key="2">
    <source>
        <dbReference type="ARBA" id="ARBA00023118"/>
    </source>
</evidence>
<accession>A0A3S1A3Y3</accession>
<dbReference type="OrthoDB" id="442064at2"/>
<dbReference type="Gene3D" id="3.30.70.270">
    <property type="match status" value="1"/>
</dbReference>
<organism evidence="4 5">
    <name type="scientific">Trichormus variabilis SAG 1403-4b</name>
    <dbReference type="NCBI Taxonomy" id="447716"/>
    <lineage>
        <taxon>Bacteria</taxon>
        <taxon>Bacillati</taxon>
        <taxon>Cyanobacteriota</taxon>
        <taxon>Cyanophyceae</taxon>
        <taxon>Nostocales</taxon>
        <taxon>Nostocaceae</taxon>
        <taxon>Trichormus</taxon>
    </lineage>
</organism>
<comment type="caution">
    <text evidence="4">The sequence shown here is derived from an EMBL/GenBank/DDBJ whole genome shotgun (WGS) entry which is preliminary data.</text>
</comment>
<sequence length="538" mass="60809">MKMFTVTIIDTSGIQDYIFSSNRLRENIGASQLVSEVCNQWLKTILLQKSGLSEKQLEQPIESSNLDAELVYSGGGNALLISKSREIAVDCIGALSRKILEDAPGINLIVAHEDFNWDKNNLSQVVEDLIKVEIESRKNERIPSVPILGLGVTLTCNSTQLPAVDSSQKYVEYDEEDEPTDSYLISTETRQKLKAVPRAKKELQEIFSGIVDRNIYKFPLRTDHLGRSYGESSYTAIIHADGNSMGKRFQKYGHEAKTNREYIQKIRELSKSVHNNNKAALRKVAEVVIKSIEQGKIVGNLGEFLLNGNYYLPFRPLVFGGDDITLICEGRLGIELAALFLKEIEKTILPDGENMTACAGVCVVKTHYPFARAYQVSEELCSNAKKIVKSKKQFEPDGFSALDWHLAASGLTGSITEIREREYKIKIDNKTQNLAMRPVRLNPHYSEWRTWDFITKVIREFKEGEDWKERKNKVMALREILREGSEDAVKDFLRSYNLPSLPNYGSTTEQLVTQGWLNGVCGYFDAIEAMDFYISLGE</sequence>
<keyword evidence="1" id="KW-0547">Nucleotide-binding</keyword>
<protein>
    <recommendedName>
        <fullName evidence="3">Cas10/Cmr2 second palm domain-containing protein</fullName>
    </recommendedName>
</protein>
<dbReference type="Proteomes" id="UP000276103">
    <property type="component" value="Unassembled WGS sequence"/>
</dbReference>
<evidence type="ECO:0000313" key="5">
    <source>
        <dbReference type="Proteomes" id="UP000276103"/>
    </source>
</evidence>
<evidence type="ECO:0000313" key="4">
    <source>
        <dbReference type="EMBL" id="RUS92962.1"/>
    </source>
</evidence>
<keyword evidence="2" id="KW-0051">Antiviral defense</keyword>
<dbReference type="Pfam" id="PF22335">
    <property type="entry name" value="Cas10-Cmr2_palm2"/>
    <property type="match status" value="1"/>
</dbReference>
<dbReference type="AlphaFoldDB" id="A0A3S1A3Y3"/>
<dbReference type="EMBL" id="RSCM01000022">
    <property type="protein sequence ID" value="RUS92962.1"/>
    <property type="molecule type" value="Genomic_DNA"/>
</dbReference>
<evidence type="ECO:0000259" key="3">
    <source>
        <dbReference type="Pfam" id="PF22335"/>
    </source>
</evidence>
<dbReference type="InterPro" id="IPR043128">
    <property type="entry name" value="Rev_trsase/Diguanyl_cyclase"/>
</dbReference>